<dbReference type="GO" id="GO:0016301">
    <property type="term" value="F:kinase activity"/>
    <property type="evidence" value="ECO:0007669"/>
    <property type="project" value="UniProtKB-KW"/>
</dbReference>
<evidence type="ECO:0000256" key="2">
    <source>
        <dbReference type="ARBA" id="ARBA00012438"/>
    </source>
</evidence>
<keyword evidence="6" id="KW-1185">Reference proteome</keyword>
<dbReference type="InterPro" id="IPR036890">
    <property type="entry name" value="HATPase_C_sf"/>
</dbReference>
<name>A0ABT2YH92_9BURK</name>
<reference evidence="5 6" key="1">
    <citation type="submission" date="2021-11" db="EMBL/GenBank/DDBJ databases">
        <authorList>
            <person name="Liang Q."/>
            <person name="Mou H."/>
            <person name="Liu Z."/>
        </authorList>
    </citation>
    <scope>NUCLEOTIDE SEQUENCE [LARGE SCALE GENOMIC DNA]</scope>
    <source>
        <strain evidence="5 6">CHU3</strain>
    </source>
</reference>
<dbReference type="PROSITE" id="PS50005">
    <property type="entry name" value="TPR"/>
    <property type="match status" value="1"/>
</dbReference>
<dbReference type="SUPFAM" id="SSF48452">
    <property type="entry name" value="TPR-like"/>
    <property type="match status" value="1"/>
</dbReference>
<sequence>MSTPQSFDSARQRCNTPDKAAMTARGQAVILAAGLDALARVEAAHKARSADQVPVPCSALEDLLKRLAQMAKRHPLCAQRRYATLEQAMRSQGRLAEAIDTLYIRFNLLEHRGRAQELRGSLSQAQQQAASAGLQAQAARMFEALGRIAYQVGDYLEATEKWSRAVDLAQLAGELRVGVAARIGLGQIHYAVGAWDSGRRFHRDAANLLANLDDSYLEAKLALNLGVGNLENSQLEEAERQFKEGLAAARRGQHQEFEAEALWQMARVLLARGQADLATQPCRMALDLASSLGHSWLESVASQTWTEIALERNDQGEALKSAQFALERAQRIQSRAQESRSHQQLAQLYQAQGDLNLALKHLWRHVKVQAEIERLNLPERLAKLAHYDISRKPPEIMLLELSNQQWPLNNADDIGKACMELTEKARQILSLDGVSFWWANELPGVYALQQHAGLDEQSRGFSLSSPDQASYLEMLTQRGVPLVLADLRLHPCLNEFLGLPGIEQASSQIEIPLFVQQQLRAVLWLTQTGQRAWTREDQLQASHLGKVFERVLLSADLALAQQTQASMEQEKADALGRLVAGVAHEVNTPIGVAVTAASSVSDNAQRLVDILAGDRISRNELQQLSVRLKTGSELVERNLERAAALIGNFKKVTVDQASEAVSEFNLADYLSSVLSVLSPALRKAAVEVSLDVNTEIELCMASGLLTQVLSNLVMNAINHAFPERRGGKILISARLHGRQVLLDVTDDGVGASAAVRARMFEPFFTTKRGKGGSGLGLYIVQSIVQRLGGSIELPEVEQGLCVRVRLPLEPVSAEC</sequence>
<dbReference type="PANTHER" id="PTHR43065">
    <property type="entry name" value="SENSOR HISTIDINE KINASE"/>
    <property type="match status" value="1"/>
</dbReference>
<dbReference type="InterPro" id="IPR003018">
    <property type="entry name" value="GAF"/>
</dbReference>
<protein>
    <recommendedName>
        <fullName evidence="2">histidine kinase</fullName>
        <ecNumber evidence="2">2.7.13.3</ecNumber>
    </recommendedName>
</protein>
<dbReference type="Gene3D" id="3.30.450.40">
    <property type="match status" value="1"/>
</dbReference>
<keyword evidence="5" id="KW-0808">Transferase</keyword>
<dbReference type="EMBL" id="JAJIRN010000006">
    <property type="protein sequence ID" value="MCV2369423.1"/>
    <property type="molecule type" value="Genomic_DNA"/>
</dbReference>
<proteinExistence type="predicted"/>
<keyword evidence="5" id="KW-0418">Kinase</keyword>
<dbReference type="Pfam" id="PF01590">
    <property type="entry name" value="GAF"/>
    <property type="match status" value="1"/>
</dbReference>
<dbReference type="InterPro" id="IPR011990">
    <property type="entry name" value="TPR-like_helical_dom_sf"/>
</dbReference>
<dbReference type="PRINTS" id="PR00344">
    <property type="entry name" value="BCTRLSENSOR"/>
</dbReference>
<dbReference type="SMART" id="SM00387">
    <property type="entry name" value="HATPase_c"/>
    <property type="match status" value="1"/>
</dbReference>
<dbReference type="InterPro" id="IPR005467">
    <property type="entry name" value="His_kinase_dom"/>
</dbReference>
<comment type="catalytic activity">
    <reaction evidence="1">
        <text>ATP + protein L-histidine = ADP + protein N-phospho-L-histidine.</text>
        <dbReference type="EC" id="2.7.13.3"/>
    </reaction>
</comment>
<dbReference type="InterPro" id="IPR019734">
    <property type="entry name" value="TPR_rpt"/>
</dbReference>
<feature type="repeat" description="TPR" evidence="3">
    <location>
        <begin position="139"/>
        <end position="172"/>
    </location>
</feature>
<dbReference type="PANTHER" id="PTHR43065:SF47">
    <property type="match status" value="1"/>
</dbReference>
<evidence type="ECO:0000256" key="3">
    <source>
        <dbReference type="PROSITE-ProRule" id="PRU00339"/>
    </source>
</evidence>
<dbReference type="Gene3D" id="1.25.40.10">
    <property type="entry name" value="Tetratricopeptide repeat domain"/>
    <property type="match status" value="1"/>
</dbReference>
<dbReference type="SUPFAM" id="SSF55781">
    <property type="entry name" value="GAF domain-like"/>
    <property type="match status" value="1"/>
</dbReference>
<dbReference type="InterPro" id="IPR029016">
    <property type="entry name" value="GAF-like_dom_sf"/>
</dbReference>
<organism evidence="5 6">
    <name type="scientific">Roseateles oligotrophus</name>
    <dbReference type="NCBI Taxonomy" id="1769250"/>
    <lineage>
        <taxon>Bacteria</taxon>
        <taxon>Pseudomonadati</taxon>
        <taxon>Pseudomonadota</taxon>
        <taxon>Betaproteobacteria</taxon>
        <taxon>Burkholderiales</taxon>
        <taxon>Sphaerotilaceae</taxon>
        <taxon>Roseateles</taxon>
    </lineage>
</organism>
<dbReference type="Gene3D" id="3.30.565.10">
    <property type="entry name" value="Histidine kinase-like ATPase, C-terminal domain"/>
    <property type="match status" value="1"/>
</dbReference>
<evidence type="ECO:0000313" key="6">
    <source>
        <dbReference type="Proteomes" id="UP001209701"/>
    </source>
</evidence>
<dbReference type="SMART" id="SM00028">
    <property type="entry name" value="TPR"/>
    <property type="match status" value="5"/>
</dbReference>
<feature type="domain" description="Histidine kinase" evidence="4">
    <location>
        <begin position="581"/>
        <end position="810"/>
    </location>
</feature>
<evidence type="ECO:0000256" key="1">
    <source>
        <dbReference type="ARBA" id="ARBA00000085"/>
    </source>
</evidence>
<comment type="caution">
    <text evidence="5">The sequence shown here is derived from an EMBL/GenBank/DDBJ whole genome shotgun (WGS) entry which is preliminary data.</text>
</comment>
<accession>A0ABT2YH92</accession>
<dbReference type="EC" id="2.7.13.3" evidence="2"/>
<keyword evidence="3" id="KW-0802">TPR repeat</keyword>
<dbReference type="InterPro" id="IPR004358">
    <property type="entry name" value="Sig_transdc_His_kin-like_C"/>
</dbReference>
<dbReference type="Proteomes" id="UP001209701">
    <property type="component" value="Unassembled WGS sequence"/>
</dbReference>
<evidence type="ECO:0000313" key="5">
    <source>
        <dbReference type="EMBL" id="MCV2369423.1"/>
    </source>
</evidence>
<gene>
    <name evidence="5" type="ORF">LNV07_15185</name>
</gene>
<dbReference type="PROSITE" id="PS50109">
    <property type="entry name" value="HIS_KIN"/>
    <property type="match status" value="1"/>
</dbReference>
<dbReference type="Gene3D" id="1.10.287.130">
    <property type="match status" value="1"/>
</dbReference>
<dbReference type="SUPFAM" id="SSF55874">
    <property type="entry name" value="ATPase domain of HSP90 chaperone/DNA topoisomerase II/histidine kinase"/>
    <property type="match status" value="1"/>
</dbReference>
<evidence type="ECO:0000259" key="4">
    <source>
        <dbReference type="PROSITE" id="PS50109"/>
    </source>
</evidence>
<dbReference type="InterPro" id="IPR003594">
    <property type="entry name" value="HATPase_dom"/>
</dbReference>
<dbReference type="Pfam" id="PF02518">
    <property type="entry name" value="HATPase_c"/>
    <property type="match status" value="1"/>
</dbReference>